<dbReference type="EMBL" id="KB445554">
    <property type="protein sequence ID" value="EMC97604.1"/>
    <property type="molecule type" value="Genomic_DNA"/>
</dbReference>
<feature type="region of interest" description="Disordered" evidence="1">
    <location>
        <begin position="91"/>
        <end position="262"/>
    </location>
</feature>
<dbReference type="OrthoDB" id="3946700at2759"/>
<name>M2NEE8_BAUPA</name>
<evidence type="ECO:0000256" key="1">
    <source>
        <dbReference type="SAM" id="MobiDB-lite"/>
    </source>
</evidence>
<keyword evidence="3" id="KW-1185">Reference proteome</keyword>
<dbReference type="HOGENOM" id="CLU_454125_0_0_1"/>
<feature type="region of interest" description="Disordered" evidence="1">
    <location>
        <begin position="434"/>
        <end position="454"/>
    </location>
</feature>
<feature type="compositionally biased region" description="Basic residues" evidence="1">
    <location>
        <begin position="29"/>
        <end position="46"/>
    </location>
</feature>
<evidence type="ECO:0000313" key="2">
    <source>
        <dbReference type="EMBL" id="EMC97604.1"/>
    </source>
</evidence>
<evidence type="ECO:0000313" key="3">
    <source>
        <dbReference type="Proteomes" id="UP000011761"/>
    </source>
</evidence>
<feature type="compositionally biased region" description="Basic and acidic residues" evidence="1">
    <location>
        <begin position="592"/>
        <end position="601"/>
    </location>
</feature>
<feature type="region of interest" description="Disordered" evidence="1">
    <location>
        <begin position="1"/>
        <end position="77"/>
    </location>
</feature>
<dbReference type="KEGG" id="bcom:BAUCODRAFT_147665"/>
<dbReference type="Proteomes" id="UP000011761">
    <property type="component" value="Unassembled WGS sequence"/>
</dbReference>
<dbReference type="RefSeq" id="XP_007675900.1">
    <property type="nucleotide sequence ID" value="XM_007677710.1"/>
</dbReference>
<dbReference type="AlphaFoldDB" id="M2NEE8"/>
<feature type="compositionally biased region" description="Polar residues" evidence="1">
    <location>
        <begin position="130"/>
        <end position="142"/>
    </location>
</feature>
<protein>
    <submittedName>
        <fullName evidence="2">Uncharacterized protein</fullName>
    </submittedName>
</protein>
<feature type="region of interest" description="Disordered" evidence="1">
    <location>
        <begin position="290"/>
        <end position="331"/>
    </location>
</feature>
<accession>M2NEE8</accession>
<feature type="region of interest" description="Disordered" evidence="1">
    <location>
        <begin position="562"/>
        <end position="601"/>
    </location>
</feature>
<proteinExistence type="predicted"/>
<dbReference type="eggNOG" id="ENOG502SQAM">
    <property type="taxonomic scope" value="Eukaryota"/>
</dbReference>
<feature type="region of interest" description="Disordered" evidence="1">
    <location>
        <begin position="506"/>
        <end position="536"/>
    </location>
</feature>
<organism evidence="2 3">
    <name type="scientific">Baudoinia panamericana (strain UAMH 10762)</name>
    <name type="common">Angels' share fungus</name>
    <name type="synonym">Baudoinia compniacensis (strain UAMH 10762)</name>
    <dbReference type="NCBI Taxonomy" id="717646"/>
    <lineage>
        <taxon>Eukaryota</taxon>
        <taxon>Fungi</taxon>
        <taxon>Dikarya</taxon>
        <taxon>Ascomycota</taxon>
        <taxon>Pezizomycotina</taxon>
        <taxon>Dothideomycetes</taxon>
        <taxon>Dothideomycetidae</taxon>
        <taxon>Mycosphaerellales</taxon>
        <taxon>Teratosphaeriaceae</taxon>
        <taxon>Baudoinia</taxon>
    </lineage>
</organism>
<feature type="compositionally biased region" description="Low complexity" evidence="1">
    <location>
        <begin position="290"/>
        <end position="324"/>
    </location>
</feature>
<gene>
    <name evidence="2" type="ORF">BAUCODRAFT_147665</name>
</gene>
<dbReference type="GeneID" id="19108786"/>
<reference evidence="2 3" key="1">
    <citation type="journal article" date="2012" name="PLoS Pathog.">
        <title>Diverse lifestyles and strategies of plant pathogenesis encoded in the genomes of eighteen Dothideomycetes fungi.</title>
        <authorList>
            <person name="Ohm R.A."/>
            <person name="Feau N."/>
            <person name="Henrissat B."/>
            <person name="Schoch C.L."/>
            <person name="Horwitz B.A."/>
            <person name="Barry K.W."/>
            <person name="Condon B.J."/>
            <person name="Copeland A.C."/>
            <person name="Dhillon B."/>
            <person name="Glaser F."/>
            <person name="Hesse C.N."/>
            <person name="Kosti I."/>
            <person name="LaButti K."/>
            <person name="Lindquist E.A."/>
            <person name="Lucas S."/>
            <person name="Salamov A.A."/>
            <person name="Bradshaw R.E."/>
            <person name="Ciuffetti L."/>
            <person name="Hamelin R.C."/>
            <person name="Kema G.H.J."/>
            <person name="Lawrence C."/>
            <person name="Scott J.A."/>
            <person name="Spatafora J.W."/>
            <person name="Turgeon B.G."/>
            <person name="de Wit P.J.G.M."/>
            <person name="Zhong S."/>
            <person name="Goodwin S.B."/>
            <person name="Grigoriev I.V."/>
        </authorList>
    </citation>
    <scope>NUCLEOTIDE SEQUENCE [LARGE SCALE GENOMIC DNA]</scope>
    <source>
        <strain evidence="2 3">UAMH 10762</strain>
    </source>
</reference>
<feature type="compositionally biased region" description="Basic and acidic residues" evidence="1">
    <location>
        <begin position="216"/>
        <end position="230"/>
    </location>
</feature>
<dbReference type="OMA" id="YPWIESG"/>
<sequence length="601" mass="66345">MGLPVWREPVPKTAENAVKADPTAAARSSIRRRPSIHGRRSTRPRLNRGTTVLPPGYERTALPQGVSNTTPGFGRGVPTAVPPISMLLESANGRVAPPPPPVPEARNYYSTSSNTARARDTRSNDESGAAQGSQASLEQQVNGLRERLDHRRSRHRSGSPAQRSRRMMADEHPRPRQRVPEPVQATANRWPQYDGPITRVTLPTPPLDASEQDADYLQRAEARARSEHASHPLRNSWTPDSPVDGLGDRNRSPTPGDGWEIMRSTITPDATLPSADSSFTSAAASHSFTSAADTAITEPDSTSSTDPSQRNSSDQSNDDSASSVDGDDLICDDDGVVGAEAIAEHVYDNEIDTTQGRERIRRHESIRLRYGNRFALAHESGRVDIGFRLIEEALETEQGRSRLSSMGVFTEAADDEVDDFVQSYRMRHPRYGQITRARSELQNTDAPPSPQPERYADDALAAAREASAQVHDYFRRYTADSLNTRTRSPPPEDESLALHVDAEVVTSRDEPQAHPVSPPSERSRVDVEDAESQTDLEAMRGIIERLARRDDVPDEWWQSVGLSVSRPRPRAASPRRDDHVVESAAGSRVRTGRVDRRISHL</sequence>